<dbReference type="PROSITE" id="PS50967">
    <property type="entry name" value="HRDC"/>
    <property type="match status" value="1"/>
</dbReference>
<comment type="catalytic activity">
    <reaction evidence="6">
        <text>Exonucleolytic cleavage that removes extra residues from the 3'-terminus of tRNA to produce 5'-mononucleotides.</text>
        <dbReference type="EC" id="3.1.13.5"/>
    </reaction>
</comment>
<evidence type="ECO:0000256" key="2">
    <source>
        <dbReference type="ARBA" id="ARBA00022694"/>
    </source>
</evidence>
<dbReference type="NCBIfam" id="NF008089">
    <property type="entry name" value="PRK10829.1"/>
    <property type="match status" value="1"/>
</dbReference>
<dbReference type="GO" id="GO:0003676">
    <property type="term" value="F:nucleic acid binding"/>
    <property type="evidence" value="ECO:0007669"/>
    <property type="project" value="InterPro"/>
</dbReference>
<dbReference type="FunFam" id="3.30.420.10:FF:000060">
    <property type="entry name" value="Ribonuclease D"/>
    <property type="match status" value="1"/>
</dbReference>
<dbReference type="GO" id="GO:0000166">
    <property type="term" value="F:nucleotide binding"/>
    <property type="evidence" value="ECO:0007669"/>
    <property type="project" value="InterPro"/>
</dbReference>
<dbReference type="InterPro" id="IPR048579">
    <property type="entry name" value="RNAseD_HRDC_C"/>
</dbReference>
<dbReference type="SMART" id="SM00341">
    <property type="entry name" value="HRDC"/>
    <property type="match status" value="1"/>
</dbReference>
<proteinExistence type="inferred from homology"/>
<dbReference type="SUPFAM" id="SSF47819">
    <property type="entry name" value="HRDC-like"/>
    <property type="match status" value="2"/>
</dbReference>
<dbReference type="SUPFAM" id="SSF53098">
    <property type="entry name" value="Ribonuclease H-like"/>
    <property type="match status" value="1"/>
</dbReference>
<keyword evidence="1 6" id="KW-0963">Cytoplasm</keyword>
<sequence length="381" mass="42747">MNYQLITSDTHLAAYCGQVTGKPYLALDTEFVRIRTYYPHLGLVQLYDGEHLALVDPLGITDWTPLKTLLAAPDMIKYLHAGSEDIEVFFNSMGCVPQPLVDTQVLAAFTGHPLSCGFATLVETYLGVTLDKSESRTDWLARPLTEKQCEYAAADVYYLLPLAEKLTEKVRAAGYLASAEEECAMMAQRRITQTDPAEAYRDFSGAAQLRPQQLACLQKLAQWRLEQARQRDMAVNFVVREEHLWKVARYMPTSLGELDGLGLTGQEIRCHGRRLLALTEESRALNEADYPAPVENVSDHPLYRKTFKAIKARITELSEAEQFSPELLASRRQINQYLNKVWGFKTSSEEPELLNGWRKPLLETALAEVVAGIEVSAVSGE</sequence>
<gene>
    <name evidence="6" type="primary">rnd</name>
    <name evidence="7" type="ORF">CYG68_11950</name>
</gene>
<dbReference type="EC" id="3.1.13.5" evidence="6"/>
<organism evidence="7 8">
    <name type="scientific">Morganella morganii</name>
    <name type="common">Proteus morganii</name>
    <dbReference type="NCBI Taxonomy" id="582"/>
    <lineage>
        <taxon>Bacteria</taxon>
        <taxon>Pseudomonadati</taxon>
        <taxon>Pseudomonadota</taxon>
        <taxon>Gammaproteobacteria</taxon>
        <taxon>Enterobacterales</taxon>
        <taxon>Morganellaceae</taxon>
        <taxon>Morganella</taxon>
    </lineage>
</organism>
<comment type="cofactor">
    <cofactor evidence="6">
        <name>a divalent metal cation</name>
        <dbReference type="ChEBI" id="CHEBI:60240"/>
    </cofactor>
</comment>
<dbReference type="InterPro" id="IPR044876">
    <property type="entry name" value="HRDC_dom_sf"/>
</dbReference>
<dbReference type="InterPro" id="IPR010997">
    <property type="entry name" value="HRDC-like_sf"/>
</dbReference>
<dbReference type="InterPro" id="IPR002562">
    <property type="entry name" value="3'-5'_exonuclease_dom"/>
</dbReference>
<dbReference type="Proteomes" id="UP000650477">
    <property type="component" value="Unassembled WGS sequence"/>
</dbReference>
<evidence type="ECO:0000256" key="5">
    <source>
        <dbReference type="ARBA" id="ARBA00022839"/>
    </source>
</evidence>
<dbReference type="InterPro" id="IPR006292">
    <property type="entry name" value="RNase_D"/>
</dbReference>
<reference evidence="7" key="1">
    <citation type="submission" date="2017-12" db="EMBL/GenBank/DDBJ databases">
        <title>Genome sequencing and analysis.</title>
        <authorList>
            <person name="Huang Y.-T."/>
        </authorList>
    </citation>
    <scope>NUCLEOTIDE SEQUENCE</scope>
    <source>
        <strain evidence="7">VGH116</strain>
    </source>
</reference>
<keyword evidence="5 6" id="KW-0269">Exonuclease</keyword>
<dbReference type="GO" id="GO:0033890">
    <property type="term" value="F:ribonuclease D activity"/>
    <property type="evidence" value="ECO:0007669"/>
    <property type="project" value="UniProtKB-UniRule"/>
</dbReference>
<dbReference type="HAMAP" id="MF_01899">
    <property type="entry name" value="RNase_D"/>
    <property type="match status" value="1"/>
</dbReference>
<comment type="function">
    <text evidence="6">Exonuclease involved in the 3' processing of various precursor tRNAs. Initiates hydrolysis at the 3'-terminus of an RNA molecule and releases 5'-mononucleotides.</text>
</comment>
<dbReference type="GeneID" id="93360589"/>
<dbReference type="GO" id="GO:0042780">
    <property type="term" value="P:tRNA 3'-end processing"/>
    <property type="evidence" value="ECO:0007669"/>
    <property type="project" value="UniProtKB-UniRule"/>
</dbReference>
<protein>
    <recommendedName>
        <fullName evidence="6">Ribonuclease D</fullName>
        <shortName evidence="6">RNase D</shortName>
        <ecNumber evidence="6">3.1.13.5</ecNumber>
    </recommendedName>
</protein>
<dbReference type="RefSeq" id="WP_004237508.1">
    <property type="nucleotide sequence ID" value="NZ_ABGYJJ040000001.1"/>
</dbReference>
<keyword evidence="4 6" id="KW-0378">Hydrolase</keyword>
<dbReference type="InterPro" id="IPR036397">
    <property type="entry name" value="RNaseH_sf"/>
</dbReference>
<dbReference type="PANTHER" id="PTHR47649">
    <property type="entry name" value="RIBONUCLEASE D"/>
    <property type="match status" value="1"/>
</dbReference>
<keyword evidence="3 6" id="KW-0540">Nuclease</keyword>
<dbReference type="GO" id="GO:0005737">
    <property type="term" value="C:cytoplasm"/>
    <property type="evidence" value="ECO:0007669"/>
    <property type="project" value="UniProtKB-SubCell"/>
</dbReference>
<evidence type="ECO:0000256" key="1">
    <source>
        <dbReference type="ARBA" id="ARBA00022490"/>
    </source>
</evidence>
<evidence type="ECO:0000256" key="6">
    <source>
        <dbReference type="HAMAP-Rule" id="MF_01899"/>
    </source>
</evidence>
<dbReference type="NCBIfam" id="TIGR01388">
    <property type="entry name" value="rnd"/>
    <property type="match status" value="1"/>
</dbReference>
<comment type="subcellular location">
    <subcellularLocation>
        <location evidence="6">Cytoplasm</location>
    </subcellularLocation>
</comment>
<dbReference type="GO" id="GO:0008408">
    <property type="term" value="F:3'-5' exonuclease activity"/>
    <property type="evidence" value="ECO:0007669"/>
    <property type="project" value="InterPro"/>
</dbReference>
<dbReference type="Pfam" id="PF21293">
    <property type="entry name" value="RNAseD_HRDC_C"/>
    <property type="match status" value="1"/>
</dbReference>
<evidence type="ECO:0000256" key="4">
    <source>
        <dbReference type="ARBA" id="ARBA00022801"/>
    </source>
</evidence>
<dbReference type="Gene3D" id="1.10.150.80">
    <property type="entry name" value="HRDC domain"/>
    <property type="match status" value="2"/>
</dbReference>
<evidence type="ECO:0000256" key="3">
    <source>
        <dbReference type="ARBA" id="ARBA00022722"/>
    </source>
</evidence>
<dbReference type="Pfam" id="PF01612">
    <property type="entry name" value="DNA_pol_A_exo1"/>
    <property type="match status" value="1"/>
</dbReference>
<name>A0A2C5TIJ5_MORMO</name>
<accession>A0A2C5TIJ5</accession>
<comment type="caution">
    <text evidence="7">The sequence shown here is derived from an EMBL/GenBank/DDBJ whole genome shotgun (WGS) entry which is preliminary data.</text>
</comment>
<evidence type="ECO:0000313" key="8">
    <source>
        <dbReference type="Proteomes" id="UP000650477"/>
    </source>
</evidence>
<dbReference type="InterPro" id="IPR002121">
    <property type="entry name" value="HRDC_dom"/>
</dbReference>
<dbReference type="EMBL" id="PKLF01000010">
    <property type="protein sequence ID" value="MBE8613112.1"/>
    <property type="molecule type" value="Genomic_DNA"/>
</dbReference>
<dbReference type="InterPro" id="IPR012337">
    <property type="entry name" value="RNaseH-like_sf"/>
</dbReference>
<dbReference type="Gene3D" id="3.30.420.10">
    <property type="entry name" value="Ribonuclease H-like superfamily/Ribonuclease H"/>
    <property type="match status" value="1"/>
</dbReference>
<dbReference type="CDD" id="cd06142">
    <property type="entry name" value="RNaseD_exo"/>
    <property type="match status" value="1"/>
</dbReference>
<dbReference type="InterPro" id="IPR051086">
    <property type="entry name" value="RNase_D-like"/>
</dbReference>
<dbReference type="PANTHER" id="PTHR47649:SF1">
    <property type="entry name" value="RIBONUCLEASE D"/>
    <property type="match status" value="1"/>
</dbReference>
<dbReference type="AlphaFoldDB" id="A0A2C5TIJ5"/>
<comment type="similarity">
    <text evidence="6">Belongs to the RNase D family.</text>
</comment>
<keyword evidence="2 6" id="KW-0819">tRNA processing</keyword>
<dbReference type="SMART" id="SM00474">
    <property type="entry name" value="35EXOc"/>
    <property type="match status" value="1"/>
</dbReference>
<evidence type="ECO:0000313" key="7">
    <source>
        <dbReference type="EMBL" id="MBE8613112.1"/>
    </source>
</evidence>
<dbReference type="Pfam" id="PF00570">
    <property type="entry name" value="HRDC"/>
    <property type="match status" value="1"/>
</dbReference>